<feature type="compositionally biased region" description="Basic and acidic residues" evidence="14">
    <location>
        <begin position="931"/>
        <end position="942"/>
    </location>
</feature>
<dbReference type="InterPro" id="IPR011009">
    <property type="entry name" value="Kinase-like_dom_sf"/>
</dbReference>
<dbReference type="GO" id="GO:0033179">
    <property type="term" value="C:proton-transporting V-type ATPase, V0 domain"/>
    <property type="evidence" value="ECO:0007669"/>
    <property type="project" value="InterPro"/>
</dbReference>
<dbReference type="InterPro" id="IPR002379">
    <property type="entry name" value="ATPase_proteolipid_c-like_dom"/>
</dbReference>
<comment type="subcellular location">
    <subcellularLocation>
        <location evidence="1">Vacuole membrane</location>
        <topology evidence="1">Multi-pass membrane protein</topology>
    </subcellularLocation>
</comment>
<organism evidence="18 19">
    <name type="scientific">Aureobasidium subglaciale (strain EXF-2481)</name>
    <name type="common">Aureobasidium pullulans var. subglaciale</name>
    <dbReference type="NCBI Taxonomy" id="1043005"/>
    <lineage>
        <taxon>Eukaryota</taxon>
        <taxon>Fungi</taxon>
        <taxon>Dikarya</taxon>
        <taxon>Ascomycota</taxon>
        <taxon>Pezizomycotina</taxon>
        <taxon>Dothideomycetes</taxon>
        <taxon>Dothideomycetidae</taxon>
        <taxon>Dothideales</taxon>
        <taxon>Saccotheciaceae</taxon>
        <taxon>Aureobasidium</taxon>
    </lineage>
</organism>
<feature type="domain" description="V-ATPase proteolipid subunit C-like" evidence="16">
    <location>
        <begin position="97"/>
        <end position="149"/>
    </location>
</feature>
<gene>
    <name evidence="18" type="ORF">AUEXF2481DRAFT_70554</name>
</gene>
<dbReference type="CDD" id="cd18175">
    <property type="entry name" value="ATP-synt_Vo_c_ATP6C_rpt1"/>
    <property type="match status" value="1"/>
</dbReference>
<feature type="compositionally biased region" description="Acidic residues" evidence="14">
    <location>
        <begin position="1059"/>
        <end position="1078"/>
    </location>
</feature>
<evidence type="ECO:0000313" key="18">
    <source>
        <dbReference type="EMBL" id="KEQ90996.1"/>
    </source>
</evidence>
<dbReference type="InParanoid" id="A0A074YVV0"/>
<dbReference type="Proteomes" id="UP000030641">
    <property type="component" value="Unassembled WGS sequence"/>
</dbReference>
<dbReference type="PANTHER" id="PTHR37542:SF2">
    <property type="entry name" value="PROTEIN KINASE DOMAIN-CONTAINING PROTEIN"/>
    <property type="match status" value="1"/>
</dbReference>
<feature type="region of interest" description="Disordered" evidence="14">
    <location>
        <begin position="998"/>
        <end position="1094"/>
    </location>
</feature>
<dbReference type="InterPro" id="IPR035921">
    <property type="entry name" value="F/V-ATP_Csub_sf"/>
</dbReference>
<feature type="compositionally biased region" description="Low complexity" evidence="14">
    <location>
        <begin position="1049"/>
        <end position="1058"/>
    </location>
</feature>
<evidence type="ECO:0000313" key="19">
    <source>
        <dbReference type="Proteomes" id="UP000030641"/>
    </source>
</evidence>
<evidence type="ECO:0000256" key="15">
    <source>
        <dbReference type="SAM" id="Phobius"/>
    </source>
</evidence>
<feature type="transmembrane region" description="Helical" evidence="15">
    <location>
        <begin position="12"/>
        <end position="35"/>
    </location>
</feature>
<evidence type="ECO:0000256" key="1">
    <source>
        <dbReference type="ARBA" id="ARBA00004128"/>
    </source>
</evidence>
<evidence type="ECO:0000256" key="3">
    <source>
        <dbReference type="ARBA" id="ARBA00022448"/>
    </source>
</evidence>
<feature type="region of interest" description="Disordered" evidence="14">
    <location>
        <begin position="728"/>
        <end position="775"/>
    </location>
</feature>
<reference evidence="18 19" key="1">
    <citation type="journal article" date="2014" name="BMC Genomics">
        <title>Genome sequencing of four Aureobasidium pullulans varieties: biotechnological potential, stress tolerance, and description of new species.</title>
        <authorList>
            <person name="Gostin Ar C."/>
            <person name="Ohm R.A."/>
            <person name="Kogej T."/>
            <person name="Sonjak S."/>
            <person name="Turk M."/>
            <person name="Zajc J."/>
            <person name="Zalar P."/>
            <person name="Grube M."/>
            <person name="Sun H."/>
            <person name="Han J."/>
            <person name="Sharma A."/>
            <person name="Chiniquy J."/>
            <person name="Ngan C.Y."/>
            <person name="Lipzen A."/>
            <person name="Barry K."/>
            <person name="Grigoriev I.V."/>
            <person name="Gunde-Cimerman N."/>
        </authorList>
    </citation>
    <scope>NUCLEOTIDE SEQUENCE [LARGE SCALE GENOMIC DNA]</scope>
    <source>
        <strain evidence="18 19">EXF-2481</strain>
    </source>
</reference>
<dbReference type="SUPFAM" id="SSF81333">
    <property type="entry name" value="F1F0 ATP synthase subunit C"/>
    <property type="match status" value="1"/>
</dbReference>
<evidence type="ECO:0000256" key="4">
    <source>
        <dbReference type="ARBA" id="ARBA00022692"/>
    </source>
</evidence>
<dbReference type="STRING" id="1043005.A0A074YVV0"/>
<evidence type="ECO:0000256" key="7">
    <source>
        <dbReference type="ARBA" id="ARBA00023065"/>
    </source>
</evidence>
<dbReference type="EMBL" id="KL584783">
    <property type="protein sequence ID" value="KEQ90996.1"/>
    <property type="molecule type" value="Genomic_DNA"/>
</dbReference>
<keyword evidence="5" id="KW-0375">Hydrogen ion transport</keyword>
<feature type="domain" description="V-ATPase proteolipid subunit C-like" evidence="16">
    <location>
        <begin position="18"/>
        <end position="76"/>
    </location>
</feature>
<keyword evidence="7" id="KW-0406">Ion transport</keyword>
<feature type="compositionally biased region" description="Low complexity" evidence="14">
    <location>
        <begin position="1021"/>
        <end position="1032"/>
    </location>
</feature>
<feature type="region of interest" description="Disordered" evidence="14">
    <location>
        <begin position="667"/>
        <end position="693"/>
    </location>
</feature>
<evidence type="ECO:0000259" key="17">
    <source>
        <dbReference type="Pfam" id="PF24476"/>
    </source>
</evidence>
<comment type="subunit">
    <text evidence="10">V-ATPase is a heteromultimeric enzyme composed of a peripheral catalytic V1 complex (components A to H) attached to an integral membrane V0 proton pore complex (components: a, c, c', c'', d, e, f and VOA1). The decameric c-ring forms the proton-conducting pore, and is composed of eight proteolipid subunits c, one subunit c' and one subunit c''.</text>
</comment>
<dbReference type="Gene3D" id="1.20.120.610">
    <property type="entry name" value="lithium bound rotor ring of v- atpase"/>
    <property type="match status" value="1"/>
</dbReference>
<name>A0A074YVV0_AURSE</name>
<evidence type="ECO:0000256" key="8">
    <source>
        <dbReference type="ARBA" id="ARBA00023136"/>
    </source>
</evidence>
<dbReference type="NCBIfam" id="TIGR01100">
    <property type="entry name" value="V_ATP_synt_C"/>
    <property type="match status" value="1"/>
</dbReference>
<dbReference type="SUPFAM" id="SSF56112">
    <property type="entry name" value="Protein kinase-like (PK-like)"/>
    <property type="match status" value="1"/>
</dbReference>
<evidence type="ECO:0000256" key="6">
    <source>
        <dbReference type="ARBA" id="ARBA00022989"/>
    </source>
</evidence>
<dbReference type="HOGENOM" id="CLU_006822_0_0_1"/>
<keyword evidence="8 15" id="KW-0472">Membrane</keyword>
<evidence type="ECO:0000256" key="5">
    <source>
        <dbReference type="ARBA" id="ARBA00022781"/>
    </source>
</evidence>
<feature type="transmembrane region" description="Helical" evidence="15">
    <location>
        <begin position="56"/>
        <end position="78"/>
    </location>
</feature>
<dbReference type="OrthoDB" id="5418235at2759"/>
<comment type="similarity">
    <text evidence="2">Belongs to the V-ATPase proteolipid subunit family.</text>
</comment>
<feature type="compositionally biased region" description="Acidic residues" evidence="14">
    <location>
        <begin position="1001"/>
        <end position="1016"/>
    </location>
</feature>
<dbReference type="PANTHER" id="PTHR37542">
    <property type="entry name" value="HELO DOMAIN-CONTAINING PROTEIN-RELATED"/>
    <property type="match status" value="1"/>
</dbReference>
<evidence type="ECO:0000256" key="9">
    <source>
        <dbReference type="ARBA" id="ARBA00045519"/>
    </source>
</evidence>
<feature type="transmembrane region" description="Helical" evidence="15">
    <location>
        <begin position="90"/>
        <end position="117"/>
    </location>
</feature>
<keyword evidence="6 15" id="KW-1133">Transmembrane helix</keyword>
<evidence type="ECO:0000256" key="10">
    <source>
        <dbReference type="ARBA" id="ARBA00046480"/>
    </source>
</evidence>
<evidence type="ECO:0000259" key="16">
    <source>
        <dbReference type="Pfam" id="PF00137"/>
    </source>
</evidence>
<dbReference type="InterPro" id="IPR000245">
    <property type="entry name" value="ATPase_proteolipid_csu"/>
</dbReference>
<dbReference type="PRINTS" id="PR00122">
    <property type="entry name" value="VACATPASE"/>
</dbReference>
<evidence type="ECO:0000256" key="11">
    <source>
        <dbReference type="ARBA" id="ARBA00071096"/>
    </source>
</evidence>
<sequence length="1380" mass="151736">MSDSELAPAFAPFFGMAGIAFAMIFGCVGAAFGTAKSGIGIAGVGTFRSDLIMKSLIPVVMSGIIAVYALVVAVLIAGDMRPPPGTHYSLFTGFMHLACGLSVGLTGLAAGYAIGIVGDMGVRSYMQQSRIFVGMVLILIFGEVLGLYGRGSCDRPLATLHRRLHAQTDRLVTWGLEWAEETNDSIDESIERAGFTENVTNVLGNIKDILEQADRLSSCSPGSDKVVFNQDRYQDLLRDLTSSVDVLYDLSASRRAIARGTYPNLSDHPHDIAKRGLHMPKIPFDAASFASSEKTLVNTQFTRPALSPYAGLPASISPQALMLPADGPPPYEYLGIPSTARMMGRLSKSLAPESVRNVFRDVTDEYVWVMVEFENYDSLYRDTGVSPPLTRVEKLACSLNMLSNRGNLRLLGYVEDPQQPRIGLVYDYRTIQPLQSEAIRPVTLMSLILTATQAKRPVDVSNATPFLEDRFRIALRLVEKLRDLHAENYFHGNIHSESIVFLQQGQSSQPRQSELHRPVISAFDMFSRNRIEYGDSPAISNITKHPEDTGGEIDDVTAVRYDLYQIGLVLLEIGLWNPINDYFKEKYSLKDFKLRLEKLYIPKLASKCGSLYMRAVQTCLRWADNDDVGRVGIEAVYDSIIVKLQRCCLLDETEPLEISQIPAGFLQPQGSSEELHTATKRRRNISPGRLTTESLELKAAERASVASYPSAISSSVGPRSPILSMLSAKSNRSNSTSADSIKHVSHHTTRASTHTPALDLDRSAHTPNTLSTSGPDPFPFSFRDYRRKVVLIQSRWRARKAEAHRNTYEDAPQYQSDQRPVAPTSRCRLFPISLPQSIVEEWHSDIGLRLSCIIERALKGSPESSSIDLVSVGHDALTAKPTIIVTCANTARVKAALKRKFHYDRTMFDLKVRQGCVNLSRGKSRICGRGDSVKRSHARGDGSESNITPLNPFWQERPLCGASIGAYLPDYGHLEPVSLGGIVKVDDKEYGMSVHHMLEPPTDEEDSTDSDSELEEQANQGAHRSSARASGAIQPRLVPKASDDHDYLSDLSSVSSGGSDDDGYESSDFESDVSETEDAGNKPGISVSSTKSVQVTQPAFGDAVAEDLHADDATTEELDEDHLSSYKLGKVYASSGLRRWNQDGRRFEIDWALLELDPPRLQPYNLIQGGRRHCKSPVSFKPDLKSPVCRRSNLYTADEDWYPTEIVPATNLANLEVHCLGRTSGLKTGVIGAAMSFVKIKGRRNFSLSWTVVGDFGVGGDSGAWIVSNNTGQVAGHVLAERTGLTYICAMSLLFQDIQQTLRACRISLPGAASKAVVDLDDVDVGQGTVYTTMLPTREKTGFEDGRKRYYVESASRAKSKAAEAAISKPRTGWWQSVRD</sequence>
<dbReference type="Pfam" id="PF00137">
    <property type="entry name" value="ATP-synt_C"/>
    <property type="match status" value="2"/>
</dbReference>
<dbReference type="OMA" id="VHEDFFP"/>
<accession>A0A074YVV0</accession>
<keyword evidence="4 15" id="KW-0812">Transmembrane</keyword>
<proteinExistence type="inferred from homology"/>
<evidence type="ECO:0000256" key="14">
    <source>
        <dbReference type="SAM" id="MobiDB-lite"/>
    </source>
</evidence>
<protein>
    <recommendedName>
        <fullName evidence="12">V-type proton ATPase subunit C</fullName>
    </recommendedName>
    <alternativeName>
        <fullName evidence="11">V-type proton ATPase subunit c</fullName>
    </alternativeName>
    <alternativeName>
        <fullName evidence="13">Vacuolar proton pump c subunit</fullName>
    </alternativeName>
</protein>
<evidence type="ECO:0000256" key="2">
    <source>
        <dbReference type="ARBA" id="ARBA00007296"/>
    </source>
</evidence>
<keyword evidence="19" id="KW-1185">Reference proteome</keyword>
<comment type="function">
    <text evidence="9">Proton-conducting pore forming subunit of the V0 complex of vacuolar(H+)-ATPase (V-ATPase), a multisubunit enzyme composed of a peripheral complex (V1) that hydrolyzes ATP and a membrane integral complex (V0) that translocates protons. V-ATPase is responsible for acidifying and maintaining the pH of intracellular compartments.</text>
</comment>
<feature type="compositionally biased region" description="Polar residues" evidence="14">
    <location>
        <begin position="728"/>
        <end position="739"/>
    </location>
</feature>
<dbReference type="GO" id="GO:0005774">
    <property type="term" value="C:vacuolar membrane"/>
    <property type="evidence" value="ECO:0007669"/>
    <property type="project" value="UniProtKB-SubCell"/>
</dbReference>
<evidence type="ECO:0000256" key="13">
    <source>
        <dbReference type="ARBA" id="ARBA00075098"/>
    </source>
</evidence>
<feature type="transmembrane region" description="Helical" evidence="15">
    <location>
        <begin position="129"/>
        <end position="149"/>
    </location>
</feature>
<dbReference type="Gene3D" id="1.10.510.10">
    <property type="entry name" value="Transferase(Phosphotransferase) domain 1"/>
    <property type="match status" value="1"/>
</dbReference>
<dbReference type="InterPro" id="IPR011555">
    <property type="entry name" value="ATPase_proteolipid_su_C_euk"/>
</dbReference>
<dbReference type="GO" id="GO:0046961">
    <property type="term" value="F:proton-transporting ATPase activity, rotational mechanism"/>
    <property type="evidence" value="ECO:0007669"/>
    <property type="project" value="InterPro"/>
</dbReference>
<keyword evidence="3" id="KW-0813">Transport</keyword>
<evidence type="ECO:0000256" key="12">
    <source>
        <dbReference type="ARBA" id="ARBA00071118"/>
    </source>
</evidence>
<feature type="region of interest" description="Disordered" evidence="14">
    <location>
        <begin position="929"/>
        <end position="949"/>
    </location>
</feature>
<dbReference type="Pfam" id="PF24476">
    <property type="entry name" value="DUF7580"/>
    <property type="match status" value="1"/>
</dbReference>
<dbReference type="CDD" id="cd18176">
    <property type="entry name" value="ATP-synt_Vo_c_ATP6C_rpt2"/>
    <property type="match status" value="1"/>
</dbReference>
<dbReference type="InterPro" id="IPR056002">
    <property type="entry name" value="DUF7580"/>
</dbReference>
<dbReference type="GeneID" id="25370927"/>
<dbReference type="RefSeq" id="XP_013339488.1">
    <property type="nucleotide sequence ID" value="XM_013484034.1"/>
</dbReference>
<dbReference type="FunFam" id="1.20.120.610:FF:000001">
    <property type="entry name" value="V-type proton ATPase proteolipid subunit"/>
    <property type="match status" value="1"/>
</dbReference>
<feature type="domain" description="DUF7580" evidence="17">
    <location>
        <begin position="432"/>
        <end position="622"/>
    </location>
</feature>
<feature type="compositionally biased region" description="Polar residues" evidence="14">
    <location>
        <begin position="765"/>
        <end position="774"/>
    </location>
</feature>